<keyword evidence="2" id="KW-1185">Reference proteome</keyword>
<name>A0A7T2GM01_9SPHN</name>
<evidence type="ECO:0000313" key="2">
    <source>
        <dbReference type="Proteomes" id="UP000594873"/>
    </source>
</evidence>
<dbReference type="AlphaFoldDB" id="A0A7T2GM01"/>
<dbReference type="Gene3D" id="3.90.1720.10">
    <property type="entry name" value="endopeptidase domain like (from Nostoc punctiforme)"/>
    <property type="match status" value="1"/>
</dbReference>
<dbReference type="InterPro" id="IPR038765">
    <property type="entry name" value="Papain-like_cys_pep_sf"/>
</dbReference>
<proteinExistence type="predicted"/>
<dbReference type="Proteomes" id="UP000594873">
    <property type="component" value="Chromosome"/>
</dbReference>
<dbReference type="KEGG" id="sflv:IC614_05740"/>
<organism evidence="1 2">
    <name type="scientific">Allosphingosinicella flava</name>
    <dbReference type="NCBI Taxonomy" id="2771430"/>
    <lineage>
        <taxon>Bacteria</taxon>
        <taxon>Pseudomonadati</taxon>
        <taxon>Pseudomonadota</taxon>
        <taxon>Alphaproteobacteria</taxon>
        <taxon>Sphingomonadales</taxon>
        <taxon>Sphingomonadaceae</taxon>
        <taxon>Allosphingosinicella</taxon>
    </lineage>
</organism>
<evidence type="ECO:0000313" key="1">
    <source>
        <dbReference type="EMBL" id="QPQ56256.1"/>
    </source>
</evidence>
<sequence length="128" mass="13775">MGDKVAARARRLVGVRFRPQGRSVETGLDCIGLAALAVRAKDVRRDYALRGGTAEELFAGFRAANMRPVKASIPGDVLVLRPGVAQLHLAIVTNGGFVHADAGARRVVETPGRPDWPVIAVWRKRARG</sequence>
<gene>
    <name evidence="1" type="ORF">IC614_05740</name>
</gene>
<dbReference type="SUPFAM" id="SSF54001">
    <property type="entry name" value="Cysteine proteinases"/>
    <property type="match status" value="1"/>
</dbReference>
<dbReference type="EMBL" id="CP065592">
    <property type="protein sequence ID" value="QPQ56256.1"/>
    <property type="molecule type" value="Genomic_DNA"/>
</dbReference>
<accession>A0A7T2GM01</accession>
<protein>
    <submittedName>
        <fullName evidence="1">Peptidoglycan endopeptidase</fullName>
    </submittedName>
</protein>
<reference evidence="1 2" key="1">
    <citation type="submission" date="2020-11" db="EMBL/GenBank/DDBJ databases">
        <title>Genome seq and assembly of Sphingosinicella sp.</title>
        <authorList>
            <person name="Chhetri G."/>
        </authorList>
    </citation>
    <scope>NUCLEOTIDE SEQUENCE [LARGE SCALE GENOMIC DNA]</scope>
    <source>
        <strain evidence="1 2">UDD2</strain>
    </source>
</reference>